<accession>A0A563TZ30</accession>
<comment type="caution">
    <text evidence="1">The sequence shown here is derived from an EMBL/GenBank/DDBJ whole genome shotgun (WGS) entry which is preliminary data.</text>
</comment>
<dbReference type="RefSeq" id="WP_146272885.1">
    <property type="nucleotide sequence ID" value="NZ_VOEI01000006.1"/>
</dbReference>
<name>A0A563TZ30_9SPHI</name>
<dbReference type="Proteomes" id="UP000318010">
    <property type="component" value="Unassembled WGS sequence"/>
</dbReference>
<evidence type="ECO:0000313" key="2">
    <source>
        <dbReference type="Proteomes" id="UP000318010"/>
    </source>
</evidence>
<proteinExistence type="predicted"/>
<evidence type="ECO:0000313" key="1">
    <source>
        <dbReference type="EMBL" id="TWR24625.1"/>
    </source>
</evidence>
<dbReference type="Pfam" id="PF16328">
    <property type="entry name" value="DUF4961"/>
    <property type="match status" value="1"/>
</dbReference>
<keyword evidence="2" id="KW-1185">Reference proteome</keyword>
<gene>
    <name evidence="1" type="ORF">FPZ42_16150</name>
</gene>
<dbReference type="InterPro" id="IPR032522">
    <property type="entry name" value="DUF4961"/>
</dbReference>
<organism evidence="1 2">
    <name type="scientific">Mucilaginibacter achroorhodeus</name>
    <dbReference type="NCBI Taxonomy" id="2599294"/>
    <lineage>
        <taxon>Bacteria</taxon>
        <taxon>Pseudomonadati</taxon>
        <taxon>Bacteroidota</taxon>
        <taxon>Sphingobacteriia</taxon>
        <taxon>Sphingobacteriales</taxon>
        <taxon>Sphingobacteriaceae</taxon>
        <taxon>Mucilaginibacter</taxon>
    </lineage>
</organism>
<protein>
    <submittedName>
        <fullName evidence="1">DUF4961 domain-containing protein</fullName>
    </submittedName>
</protein>
<sequence>MIKRLRSSRKKLLRNFTLGMLILLLSNCEFFINSLDQPLSANAGDVITAKLDMNFQTNLGPYTARIVIGILAPRAWKLGQNQNVKITYSGDKGTGTFVPIPSNVVAGGAKNGENWATRMKNRFGIGPNYLDDMEWVPFWTTSAISTVPNENPHAVFNIQMKVGVDGANTSVKLGYVVCNDNDGIGDTDITLSPVKFADCLEVKGTGDLVDFCNPSLTTLNPTRALDNDYQAISYNNALVDTKLKGIHDLYICATGHTSDGKSIGICSQTDDTKLMETNPNQFQITFWPRKFFNLTAGQTLTDMDYYITNKAGTARVGYGNTDVPFKIKFVCE</sequence>
<dbReference type="EMBL" id="VOEI01000006">
    <property type="protein sequence ID" value="TWR24625.1"/>
    <property type="molecule type" value="Genomic_DNA"/>
</dbReference>
<dbReference type="OrthoDB" id="1406466at2"/>
<reference evidence="1 2" key="1">
    <citation type="submission" date="2019-07" db="EMBL/GenBank/DDBJ databases">
        <authorList>
            <person name="Kim J."/>
        </authorList>
    </citation>
    <scope>NUCLEOTIDE SEQUENCE [LARGE SCALE GENOMIC DNA]</scope>
    <source>
        <strain evidence="1 2">MJ1a</strain>
    </source>
</reference>
<dbReference type="AlphaFoldDB" id="A0A563TZ30"/>